<dbReference type="InterPro" id="IPR009922">
    <property type="entry name" value="DUF1457"/>
</dbReference>
<evidence type="ECO:0008006" key="3">
    <source>
        <dbReference type="Google" id="ProtNLM"/>
    </source>
</evidence>
<reference evidence="1" key="1">
    <citation type="journal article" date="2014" name="Int. J. Syst. Evol. Microbiol.">
        <title>Complete genome sequence of Corynebacterium casei LMG S-19264T (=DSM 44701T), isolated from a smear-ripened cheese.</title>
        <authorList>
            <consortium name="US DOE Joint Genome Institute (JGI-PGF)"/>
            <person name="Walter F."/>
            <person name="Albersmeier A."/>
            <person name="Kalinowski J."/>
            <person name="Ruckert C."/>
        </authorList>
    </citation>
    <scope>NUCLEOTIDE SEQUENCE</scope>
    <source>
        <strain evidence="1">CGMCC 1.15725</strain>
    </source>
</reference>
<protein>
    <recommendedName>
        <fullName evidence="3">PAS domain-containing protein</fullName>
    </recommendedName>
</protein>
<dbReference type="RefSeq" id="WP_189044078.1">
    <property type="nucleotide sequence ID" value="NZ_BMJQ01000003.1"/>
</dbReference>
<evidence type="ECO:0000313" key="2">
    <source>
        <dbReference type="Proteomes" id="UP000646365"/>
    </source>
</evidence>
<gene>
    <name evidence="1" type="ORF">GCM10011611_14590</name>
</gene>
<dbReference type="Pfam" id="PF07310">
    <property type="entry name" value="PAS_5"/>
    <property type="match status" value="1"/>
</dbReference>
<name>A0A8J2YS29_9PROT</name>
<comment type="caution">
    <text evidence="1">The sequence shown here is derived from an EMBL/GenBank/DDBJ whole genome shotgun (WGS) entry which is preliminary data.</text>
</comment>
<keyword evidence="2" id="KW-1185">Reference proteome</keyword>
<reference evidence="1" key="2">
    <citation type="submission" date="2020-09" db="EMBL/GenBank/DDBJ databases">
        <authorList>
            <person name="Sun Q."/>
            <person name="Zhou Y."/>
        </authorList>
    </citation>
    <scope>NUCLEOTIDE SEQUENCE</scope>
    <source>
        <strain evidence="1">CGMCC 1.15725</strain>
    </source>
</reference>
<dbReference type="AlphaFoldDB" id="A0A8J2YS29"/>
<organism evidence="1 2">
    <name type="scientific">Aliidongia dinghuensis</name>
    <dbReference type="NCBI Taxonomy" id="1867774"/>
    <lineage>
        <taxon>Bacteria</taxon>
        <taxon>Pseudomonadati</taxon>
        <taxon>Pseudomonadota</taxon>
        <taxon>Alphaproteobacteria</taxon>
        <taxon>Rhodospirillales</taxon>
        <taxon>Dongiaceae</taxon>
        <taxon>Aliidongia</taxon>
    </lineage>
</organism>
<accession>A0A8J2YS29</accession>
<sequence length="176" mass="19295">MTDLKSLQTVIQSPALKLVLSHWLAARGDRPMPAWRDIDAAVIGKHLPQVWAWRYDRAEDLFIGRLAGEEIVAVLGSEIRGRSLPECFPTDAGQVVHDRYKAVVLGPKIMRTTGNVHMSTGRHGAGERLVLPLADDGVTGDGVLGVTEYRLNISDARALGAVIDHHHEDITFYSIA</sequence>
<dbReference type="Proteomes" id="UP000646365">
    <property type="component" value="Unassembled WGS sequence"/>
</dbReference>
<dbReference type="EMBL" id="BMJQ01000003">
    <property type="protein sequence ID" value="GGF10109.1"/>
    <property type="molecule type" value="Genomic_DNA"/>
</dbReference>
<evidence type="ECO:0000313" key="1">
    <source>
        <dbReference type="EMBL" id="GGF10109.1"/>
    </source>
</evidence>
<proteinExistence type="predicted"/>